<dbReference type="AlphaFoldDB" id="A0AAE3DIM9"/>
<dbReference type="RefSeq" id="WP_308449136.1">
    <property type="nucleotide sequence ID" value="NZ_JAJEQC010000005.1"/>
</dbReference>
<keyword evidence="3" id="KW-1185">Reference proteome</keyword>
<evidence type="ECO:0008006" key="4">
    <source>
        <dbReference type="Google" id="ProtNLM"/>
    </source>
</evidence>
<dbReference type="PANTHER" id="PTHR37826">
    <property type="entry name" value="FLOTILLIN BAND_7_5 DOMAIN PROTEIN"/>
    <property type="match status" value="1"/>
</dbReference>
<keyword evidence="1" id="KW-1133">Transmembrane helix</keyword>
<evidence type="ECO:0000313" key="2">
    <source>
        <dbReference type="EMBL" id="MCC2136757.1"/>
    </source>
</evidence>
<dbReference type="EMBL" id="JAJEQC010000005">
    <property type="protein sequence ID" value="MCC2136757.1"/>
    <property type="molecule type" value="Genomic_DNA"/>
</dbReference>
<keyword evidence="1" id="KW-0472">Membrane</keyword>
<keyword evidence="1" id="KW-0812">Transmembrane</keyword>
<reference evidence="2" key="1">
    <citation type="submission" date="2021-10" db="EMBL/GenBank/DDBJ databases">
        <title>Anaerobic single-cell dispensing facilitates the cultivation of human gut bacteria.</title>
        <authorList>
            <person name="Afrizal A."/>
        </authorList>
    </citation>
    <scope>NUCLEOTIDE SEQUENCE</scope>
    <source>
        <strain evidence="2">CLA-AA-H250</strain>
    </source>
</reference>
<protein>
    <recommendedName>
        <fullName evidence="4">DNA-directed RNA polymerase subunit P</fullName>
    </recommendedName>
</protein>
<dbReference type="Gene3D" id="2.20.28.30">
    <property type="entry name" value="RNA polymerase ii, chain L"/>
    <property type="match status" value="2"/>
</dbReference>
<sequence>MAAIKEYKCPCCGGAVEFDSKIQKIKCPYCDTEFDTEAFTAHEEEVQNAKPDEMDWETTAGGAWEQGEESTLRSYVCNSCGGEIVCDENTAATSCPYCGNPVVMMGQVSGALKPDYVIPFKIDKKAAKEALQRHYKGKKLLPKIFKKENHIDEIKGVYVPFWLFDADADADIRYKATRVRTWSDSDYDYTETSYYSIGRSGDIGFDRVPVDGSSKMPDDLMESIEPFKFEDAVDFKTAYLAGYLADKYDVTAEQSIDRANERIKRSTEDAFASTVKGYHSVTTENSSIRLHNGKAKYALYPVWLLNTTWKGKKYLFAMNGQTGKFVGDLPVDNGLYFKWLGGLTAGFGVIALIAYFLFWLF</sequence>
<feature type="transmembrane region" description="Helical" evidence="1">
    <location>
        <begin position="339"/>
        <end position="360"/>
    </location>
</feature>
<accession>A0AAE3DIM9</accession>
<organism evidence="2 3">
    <name type="scientific">Hominenteromicrobium mulieris</name>
    <dbReference type="NCBI Taxonomy" id="2885357"/>
    <lineage>
        <taxon>Bacteria</taxon>
        <taxon>Bacillati</taxon>
        <taxon>Bacillota</taxon>
        <taxon>Clostridia</taxon>
        <taxon>Eubacteriales</taxon>
        <taxon>Oscillospiraceae</taxon>
        <taxon>Hominenteromicrobium</taxon>
    </lineage>
</organism>
<proteinExistence type="predicted"/>
<gene>
    <name evidence="2" type="ORF">LKD31_06970</name>
</gene>
<evidence type="ECO:0000256" key="1">
    <source>
        <dbReference type="SAM" id="Phobius"/>
    </source>
</evidence>
<dbReference type="Proteomes" id="UP001199424">
    <property type="component" value="Unassembled WGS sequence"/>
</dbReference>
<name>A0AAE3DIM9_9FIRM</name>
<dbReference type="PANTHER" id="PTHR37826:SF3">
    <property type="entry name" value="J DOMAIN-CONTAINING PROTEIN"/>
    <property type="match status" value="1"/>
</dbReference>
<evidence type="ECO:0000313" key="3">
    <source>
        <dbReference type="Proteomes" id="UP001199424"/>
    </source>
</evidence>
<comment type="caution">
    <text evidence="2">The sequence shown here is derived from an EMBL/GenBank/DDBJ whole genome shotgun (WGS) entry which is preliminary data.</text>
</comment>